<organism evidence="2 3">
    <name type="scientific">Halotalea alkalilenta</name>
    <dbReference type="NCBI Taxonomy" id="376489"/>
    <lineage>
        <taxon>Bacteria</taxon>
        <taxon>Pseudomonadati</taxon>
        <taxon>Pseudomonadota</taxon>
        <taxon>Gammaproteobacteria</taxon>
        <taxon>Oceanospirillales</taxon>
        <taxon>Halomonadaceae</taxon>
        <taxon>Halotalea</taxon>
    </lineage>
</organism>
<evidence type="ECO:0000259" key="1">
    <source>
        <dbReference type="Pfam" id="PF04287"/>
    </source>
</evidence>
<gene>
    <name evidence="2" type="ORF">A5892_08190</name>
</gene>
<feature type="domain" description="YqcC-like" evidence="1">
    <location>
        <begin position="7"/>
        <end position="102"/>
    </location>
</feature>
<name>A0A172YE09_9GAMM</name>
<reference evidence="2 3" key="1">
    <citation type="submission" date="2016-04" db="EMBL/GenBank/DDBJ databases">
        <title>Complete Genome Sequence of Halotalea alkalilenta IHB B 13600.</title>
        <authorList>
            <person name="Swarnkar M.K."/>
            <person name="Sharma A."/>
            <person name="Kaushal K."/>
            <person name="Soni R."/>
            <person name="Rana S."/>
            <person name="Singh A.K."/>
            <person name="Gulati A."/>
        </authorList>
    </citation>
    <scope>NUCLEOTIDE SEQUENCE [LARGE SCALE GENOMIC DNA]</scope>
    <source>
        <strain evidence="2 3">IHB B 13600</strain>
    </source>
</reference>
<dbReference type="PANTHER" id="PTHR39586:SF1">
    <property type="entry name" value="CYTOPLASMIC PROTEIN"/>
    <property type="match status" value="1"/>
</dbReference>
<dbReference type="AlphaFoldDB" id="A0A172YE09"/>
<accession>A0A172YE09</accession>
<dbReference type="RefSeq" id="WP_064122395.1">
    <property type="nucleotide sequence ID" value="NZ_CP015243.1"/>
</dbReference>
<dbReference type="InterPro" id="IPR036814">
    <property type="entry name" value="YqcC-like_sf"/>
</dbReference>
<dbReference type="InterPro" id="IPR023376">
    <property type="entry name" value="YqcC-like_dom"/>
</dbReference>
<dbReference type="InterPro" id="IPR007384">
    <property type="entry name" value="UCP006257"/>
</dbReference>
<evidence type="ECO:0000313" key="3">
    <source>
        <dbReference type="Proteomes" id="UP000077875"/>
    </source>
</evidence>
<dbReference type="Gene3D" id="1.20.1440.40">
    <property type="entry name" value="YqcC-like"/>
    <property type="match status" value="1"/>
</dbReference>
<keyword evidence="3" id="KW-1185">Reference proteome</keyword>
<dbReference type="Proteomes" id="UP000077875">
    <property type="component" value="Chromosome"/>
</dbReference>
<dbReference type="GO" id="GO:0044010">
    <property type="term" value="P:single-species biofilm formation"/>
    <property type="evidence" value="ECO:0007669"/>
    <property type="project" value="TreeGrafter"/>
</dbReference>
<dbReference type="SUPFAM" id="SSF158452">
    <property type="entry name" value="YqcC-like"/>
    <property type="match status" value="1"/>
</dbReference>
<dbReference type="KEGG" id="haa:A5892_08190"/>
<evidence type="ECO:0000313" key="2">
    <source>
        <dbReference type="EMBL" id="ANF57447.1"/>
    </source>
</evidence>
<dbReference type="PANTHER" id="PTHR39586">
    <property type="entry name" value="CYTOPLASMIC PROTEIN-RELATED"/>
    <property type="match status" value="1"/>
</dbReference>
<protein>
    <recommendedName>
        <fullName evidence="1">YqcC-like domain-containing protein</fullName>
    </recommendedName>
</protein>
<dbReference type="Pfam" id="PF04287">
    <property type="entry name" value="DUF446"/>
    <property type="match status" value="1"/>
</dbReference>
<sequence>MNQRTRLSDALTRLEAAMRAADIWGQPTPSPQAFASLEPFALDSMEMAQWLRFVFVARLRTMLASAQPLPQGSSVAAAAEVYLPQMSMGARLPVIEVLREIDLILNDEDGTPALH</sequence>
<dbReference type="EMBL" id="CP015243">
    <property type="protein sequence ID" value="ANF57447.1"/>
    <property type="molecule type" value="Genomic_DNA"/>
</dbReference>
<dbReference type="STRING" id="376489.A5892_08190"/>
<proteinExistence type="predicted"/>